<organism evidence="2 3">
    <name type="scientific">Trifolium pratense</name>
    <name type="common">Red clover</name>
    <dbReference type="NCBI Taxonomy" id="57577"/>
    <lineage>
        <taxon>Eukaryota</taxon>
        <taxon>Viridiplantae</taxon>
        <taxon>Streptophyta</taxon>
        <taxon>Embryophyta</taxon>
        <taxon>Tracheophyta</taxon>
        <taxon>Spermatophyta</taxon>
        <taxon>Magnoliopsida</taxon>
        <taxon>eudicotyledons</taxon>
        <taxon>Gunneridae</taxon>
        <taxon>Pentapetalae</taxon>
        <taxon>rosids</taxon>
        <taxon>fabids</taxon>
        <taxon>Fabales</taxon>
        <taxon>Fabaceae</taxon>
        <taxon>Papilionoideae</taxon>
        <taxon>50 kb inversion clade</taxon>
        <taxon>NPAAA clade</taxon>
        <taxon>Hologalegina</taxon>
        <taxon>IRL clade</taxon>
        <taxon>Trifolieae</taxon>
        <taxon>Trifolium</taxon>
    </lineage>
</organism>
<evidence type="ECO:0000313" key="3">
    <source>
        <dbReference type="Proteomes" id="UP000236291"/>
    </source>
</evidence>
<evidence type="ECO:0000256" key="1">
    <source>
        <dbReference type="ARBA" id="ARBA00008668"/>
    </source>
</evidence>
<dbReference type="CDD" id="cd01838">
    <property type="entry name" value="Isoamyl_acetate_hydrolase_like"/>
    <property type="match status" value="1"/>
</dbReference>
<accession>A0A2K3P4R5</accession>
<proteinExistence type="inferred from homology"/>
<dbReference type="InterPro" id="IPR045136">
    <property type="entry name" value="Iah1-like"/>
</dbReference>
<dbReference type="PANTHER" id="PTHR14209:SF19">
    <property type="entry name" value="ISOAMYL ACETATE-HYDROLYZING ESTERASE 1 HOMOLOG"/>
    <property type="match status" value="1"/>
</dbReference>
<comment type="similarity">
    <text evidence="1">Belongs to the 'GDSL' lipolytic enzyme family.</text>
</comment>
<dbReference type="PANTHER" id="PTHR14209">
    <property type="entry name" value="ISOAMYL ACETATE-HYDROLYZING ESTERASE 1"/>
    <property type="match status" value="1"/>
</dbReference>
<protein>
    <submittedName>
        <fullName evidence="2">GDSL esterase/lipase</fullName>
    </submittedName>
</protein>
<name>A0A2K3P4R5_TRIPR</name>
<dbReference type="Proteomes" id="UP000236291">
    <property type="component" value="Unassembled WGS sequence"/>
</dbReference>
<dbReference type="EMBL" id="ASHM01003693">
    <property type="protein sequence ID" value="PNY10259.1"/>
    <property type="molecule type" value="Genomic_DNA"/>
</dbReference>
<dbReference type="Pfam" id="PF00657">
    <property type="entry name" value="Lipase_GDSL"/>
    <property type="match status" value="2"/>
</dbReference>
<dbReference type="InterPro" id="IPR036514">
    <property type="entry name" value="SGNH_hydro_sf"/>
</dbReference>
<gene>
    <name evidence="2" type="ORF">L195_g006830</name>
</gene>
<comment type="caution">
    <text evidence="2">The sequence shown here is derived from an EMBL/GenBank/DDBJ whole genome shotgun (WGS) entry which is preliminary data.</text>
</comment>
<evidence type="ECO:0000313" key="2">
    <source>
        <dbReference type="EMBL" id="PNY10259.1"/>
    </source>
</evidence>
<dbReference type="STRING" id="57577.A0A2K3P4R5"/>
<dbReference type="SUPFAM" id="SSF52266">
    <property type="entry name" value="SGNH hydrolase"/>
    <property type="match status" value="2"/>
</dbReference>
<dbReference type="ExpressionAtlas" id="A0A2K3P4R5">
    <property type="expression patterns" value="baseline"/>
</dbReference>
<dbReference type="AlphaFoldDB" id="A0A2K3P4R5"/>
<reference evidence="2 3" key="2">
    <citation type="journal article" date="2017" name="Front. Plant Sci.">
        <title>Gene Classification and Mining of Molecular Markers Useful in Red Clover (Trifolium pratense) Breeding.</title>
        <authorList>
            <person name="Istvanek J."/>
            <person name="Dluhosova J."/>
            <person name="Dluhos P."/>
            <person name="Patkova L."/>
            <person name="Nedelnik J."/>
            <person name="Repkova J."/>
        </authorList>
    </citation>
    <scope>NUCLEOTIDE SEQUENCE [LARGE SCALE GENOMIC DNA]</scope>
    <source>
        <strain evidence="3">cv. Tatra</strain>
        <tissue evidence="2">Young leaves</tissue>
    </source>
</reference>
<dbReference type="Gene3D" id="3.40.50.1110">
    <property type="entry name" value="SGNH hydrolase"/>
    <property type="match status" value="3"/>
</dbReference>
<reference evidence="2 3" key="1">
    <citation type="journal article" date="2014" name="Am. J. Bot.">
        <title>Genome assembly and annotation for red clover (Trifolium pratense; Fabaceae).</title>
        <authorList>
            <person name="Istvanek J."/>
            <person name="Jaros M."/>
            <person name="Krenek A."/>
            <person name="Repkova J."/>
        </authorList>
    </citation>
    <scope>NUCLEOTIDE SEQUENCE [LARGE SCALE GENOMIC DNA]</scope>
    <source>
        <strain evidence="3">cv. Tatra</strain>
        <tissue evidence="2">Young leaves</tissue>
    </source>
</reference>
<dbReference type="InterPro" id="IPR001087">
    <property type="entry name" value="GDSL"/>
</dbReference>
<dbReference type="GO" id="GO:0016788">
    <property type="term" value="F:hydrolase activity, acting on ester bonds"/>
    <property type="evidence" value="ECO:0007669"/>
    <property type="project" value="InterPro"/>
</dbReference>
<sequence length="387" mass="42974">MGRPQIYLFGDSITEISFDVGGWGASLANHFSRTLKILECAPLKVSSSNLSSHFLCLADVVLRGYSGYNTRWALKVLDRIFPVSQGGDGGTETAPIALTIFFGANDASLPNRCSAFQHVPLDEYKENIRSTVSFFKWHKTFLKNILVNSFDPYGFDKGALVAYIALLHSAMTSTTGRFIEKMFLSKRNGCGGCCTVHECRDPCRVELEKMGPFLDLRGEENRAMVWLGGGVRVDPSNPISTGNMKTMAVACMPCISRGKRWLTTKVILITPPPIDEDARVRYPFGNNPEGLPERTNEAAGEYAKACIAVATECHIPFIDLWTKMQQTPDWKKDYLSDGLHLTKEGNQLVFEEVIKKLRDEGLSLESIPIDLPHVSDIDPNDPLKAFL</sequence>